<sequence>MKKILVSLSVIALSGIVSCENVKQIKKETQNSVENVVETLQTETEKAVDQVKKSISEFEVPSFQDSDLQKMAADYKAYLLELEEATKAGSQEKIDQLKAKSEEWAKKIEEQGKKVSSEDLKKWSEWAEQFVQ</sequence>
<reference evidence="5 6" key="1">
    <citation type="submission" date="2015-01" db="EMBL/GenBank/DDBJ databases">
        <authorList>
            <person name="MANFREDI Pablo"/>
        </authorList>
    </citation>
    <scope>NUCLEOTIDE SEQUENCE [LARGE SCALE GENOMIC DNA]</scope>
    <source>
        <strain evidence="2 6">CcD38</strain>
        <strain evidence="3 5">CcD93</strain>
    </source>
</reference>
<dbReference type="EMBL" id="CDOI01000137">
    <property type="protein sequence ID" value="CEN45694.1"/>
    <property type="molecule type" value="Genomic_DNA"/>
</dbReference>
<evidence type="ECO:0008006" key="8">
    <source>
        <dbReference type="Google" id="ProtNLM"/>
    </source>
</evidence>
<evidence type="ECO:0000313" key="6">
    <source>
        <dbReference type="Proteomes" id="UP000045051"/>
    </source>
</evidence>
<dbReference type="AlphaFoldDB" id="A0A0B7I4M4"/>
<evidence type="ECO:0000313" key="2">
    <source>
        <dbReference type="EMBL" id="CEN45694.1"/>
    </source>
</evidence>
<keyword evidence="1" id="KW-0175">Coiled coil</keyword>
<dbReference type="Proteomes" id="UP000265497">
    <property type="component" value="Unassembled WGS sequence"/>
</dbReference>
<dbReference type="RefSeq" id="WP_042005802.1">
    <property type="nucleotide sequence ID" value="NZ_BOQK01000042.1"/>
</dbReference>
<dbReference type="Proteomes" id="UP000038200">
    <property type="component" value="Unassembled WGS sequence"/>
</dbReference>
<evidence type="ECO:0000313" key="3">
    <source>
        <dbReference type="EMBL" id="CEN50904.1"/>
    </source>
</evidence>
<evidence type="ECO:0000313" key="5">
    <source>
        <dbReference type="Proteomes" id="UP000038200"/>
    </source>
</evidence>
<dbReference type="Proteomes" id="UP000045051">
    <property type="component" value="Unassembled WGS sequence"/>
</dbReference>
<dbReference type="OrthoDB" id="710080at2"/>
<name>A0A0B7I4M4_9FLAO</name>
<evidence type="ECO:0000313" key="4">
    <source>
        <dbReference type="EMBL" id="RIY37008.1"/>
    </source>
</evidence>
<gene>
    <name evidence="2" type="ORF">CCAND38_270009</name>
    <name evidence="3" type="ORF">CCAND93_1270013</name>
    <name evidence="4" type="ORF">CKY20_05660</name>
</gene>
<protein>
    <recommendedName>
        <fullName evidence="8">Lipoprotein</fullName>
    </recommendedName>
</protein>
<dbReference type="EMBL" id="NSDI01000004">
    <property type="protein sequence ID" value="RIY37008.1"/>
    <property type="molecule type" value="Genomic_DNA"/>
</dbReference>
<accession>A0A0B7I4M4</accession>
<keyword evidence="6" id="KW-1185">Reference proteome</keyword>
<proteinExistence type="predicted"/>
<evidence type="ECO:0000313" key="7">
    <source>
        <dbReference type="Proteomes" id="UP000265497"/>
    </source>
</evidence>
<dbReference type="PROSITE" id="PS51257">
    <property type="entry name" value="PROKAR_LIPOPROTEIN"/>
    <property type="match status" value="1"/>
</dbReference>
<organism evidence="2 6">
    <name type="scientific">Capnocytophaga canis</name>
    <dbReference type="NCBI Taxonomy" id="1848903"/>
    <lineage>
        <taxon>Bacteria</taxon>
        <taxon>Pseudomonadati</taxon>
        <taxon>Bacteroidota</taxon>
        <taxon>Flavobacteriia</taxon>
        <taxon>Flavobacteriales</taxon>
        <taxon>Flavobacteriaceae</taxon>
        <taxon>Capnocytophaga</taxon>
    </lineage>
</organism>
<evidence type="ECO:0000256" key="1">
    <source>
        <dbReference type="SAM" id="Coils"/>
    </source>
</evidence>
<feature type="coiled-coil region" evidence="1">
    <location>
        <begin position="68"/>
        <end position="114"/>
    </location>
</feature>
<dbReference type="EMBL" id="CDOL01000032">
    <property type="protein sequence ID" value="CEN50904.1"/>
    <property type="molecule type" value="Genomic_DNA"/>
</dbReference>
<reference evidence="4 7" key="2">
    <citation type="submission" date="2017-08" db="EMBL/GenBank/DDBJ databases">
        <title>Capnocytophaga canis 17-158 assembly.</title>
        <authorList>
            <person name="Gulvik C.A."/>
        </authorList>
    </citation>
    <scope>NUCLEOTIDE SEQUENCE [LARGE SCALE GENOMIC DNA]</scope>
    <source>
        <strain evidence="4 7">17-158</strain>
    </source>
</reference>